<dbReference type="Gene3D" id="3.60.15.10">
    <property type="entry name" value="Ribonuclease Z/Hydroxyacylglutathione hydrolase-like"/>
    <property type="match status" value="1"/>
</dbReference>
<organism evidence="2 3">
    <name type="scientific">Corynebacterium anserum</name>
    <dbReference type="NCBI Taxonomy" id="2684406"/>
    <lineage>
        <taxon>Bacteria</taxon>
        <taxon>Bacillati</taxon>
        <taxon>Actinomycetota</taxon>
        <taxon>Actinomycetes</taxon>
        <taxon>Mycobacteriales</taxon>
        <taxon>Corynebacteriaceae</taxon>
        <taxon>Corynebacterium</taxon>
    </lineage>
</organism>
<dbReference type="SMART" id="SM00849">
    <property type="entry name" value="Lactamase_B"/>
    <property type="match status" value="1"/>
</dbReference>
<reference evidence="2 3" key="1">
    <citation type="submission" date="2019-12" db="EMBL/GenBank/DDBJ databases">
        <title>Corynebacterium sp. nov., isolated from feces of the Anser Albifrons in China.</title>
        <authorList>
            <person name="Liu Q."/>
        </authorList>
    </citation>
    <scope>NUCLEOTIDE SEQUENCE [LARGE SCALE GENOMIC DNA]</scope>
    <source>
        <strain evidence="2 3">23H37-10</strain>
    </source>
</reference>
<dbReference type="InterPro" id="IPR001279">
    <property type="entry name" value="Metallo-B-lactamas"/>
</dbReference>
<dbReference type="RefSeq" id="WP_186277073.1">
    <property type="nucleotide sequence ID" value="NZ_CP046883.1"/>
</dbReference>
<protein>
    <submittedName>
        <fullName evidence="2">MBL fold metallo-hydrolase</fullName>
    </submittedName>
</protein>
<dbReference type="InterPro" id="IPR036866">
    <property type="entry name" value="RibonucZ/Hydroxyglut_hydro"/>
</dbReference>
<accession>A0A7G7YMF7</accession>
<feature type="domain" description="Metallo-beta-lactamase" evidence="1">
    <location>
        <begin position="18"/>
        <end position="213"/>
    </location>
</feature>
<gene>
    <name evidence="2" type="ORF">GP473_02370</name>
</gene>
<evidence type="ECO:0000313" key="3">
    <source>
        <dbReference type="Proteomes" id="UP000515275"/>
    </source>
</evidence>
<dbReference type="PANTHER" id="PTHR46018">
    <property type="entry name" value="ZINC PHOSPHODIESTERASE ELAC PROTEIN 1"/>
    <property type="match status" value="1"/>
</dbReference>
<evidence type="ECO:0000313" key="2">
    <source>
        <dbReference type="EMBL" id="QNH95677.1"/>
    </source>
</evidence>
<dbReference type="Proteomes" id="UP000515275">
    <property type="component" value="Chromosome"/>
</dbReference>
<sequence length="265" mass="28616">MELIVLGCSGSVAGPESAASGYFLRGSSGENVLLDMGPGVLAAIQRTPEVDPSQCHVIFSHMHADHCLDFPSLLVWRRYHPTAPATVRHKLIGPQMAQIHLQRAGGDYPDQPDNIEDTFDVLVHQVGEGDFDATIWPVYEVGELRVFSAPAVHTTESYLTRIQDSDGTSIVYTGDTAPTDVLPRFARGADLLVCEATWGECGGDKPEGMHMAGCDAGKAAREAGVKTLLLTHIPPWGDEEATFRGARSEFEGEILIAKSGMKLIF</sequence>
<dbReference type="CDD" id="cd07716">
    <property type="entry name" value="RNaseZ_short-form-like_MBL-fold"/>
    <property type="match status" value="1"/>
</dbReference>
<dbReference type="SUPFAM" id="SSF56281">
    <property type="entry name" value="Metallo-hydrolase/oxidoreductase"/>
    <property type="match status" value="1"/>
</dbReference>
<evidence type="ECO:0000259" key="1">
    <source>
        <dbReference type="SMART" id="SM00849"/>
    </source>
</evidence>
<dbReference type="KEGG" id="cans:GP473_02370"/>
<proteinExistence type="predicted"/>
<dbReference type="AlphaFoldDB" id="A0A7G7YMF7"/>
<keyword evidence="2" id="KW-0378">Hydrolase</keyword>
<keyword evidence="3" id="KW-1185">Reference proteome</keyword>
<dbReference type="EMBL" id="CP046883">
    <property type="protein sequence ID" value="QNH95677.1"/>
    <property type="molecule type" value="Genomic_DNA"/>
</dbReference>
<dbReference type="PANTHER" id="PTHR46018:SF4">
    <property type="entry name" value="METALLO-HYDROLASE YHFI-RELATED"/>
    <property type="match status" value="1"/>
</dbReference>
<dbReference type="Pfam" id="PF12706">
    <property type="entry name" value="Lactamase_B_2"/>
    <property type="match status" value="1"/>
</dbReference>
<name>A0A7G7YMF7_9CORY</name>
<dbReference type="GO" id="GO:0042781">
    <property type="term" value="F:3'-tRNA processing endoribonuclease activity"/>
    <property type="evidence" value="ECO:0007669"/>
    <property type="project" value="TreeGrafter"/>
</dbReference>